<dbReference type="RefSeq" id="WP_095511051.1">
    <property type="nucleotide sequence ID" value="NZ_MQWD01000001.1"/>
</dbReference>
<dbReference type="EMBL" id="MQWD01000001">
    <property type="protein sequence ID" value="PAP77383.1"/>
    <property type="molecule type" value="Genomic_DNA"/>
</dbReference>
<keyword evidence="3" id="KW-1185">Reference proteome</keyword>
<accession>A0A271J1P9</accession>
<dbReference type="SUPFAM" id="SSF52540">
    <property type="entry name" value="P-loop containing nucleoside triphosphate hydrolases"/>
    <property type="match status" value="1"/>
</dbReference>
<sequence>MSKRARVGVLTHGSLAGGVEMKLSPARSVESVTAGTFVVIEGEAYDFFSLITDLKIDAANEGILLRPPGEDEDLLRRVLQGSGTYATVSLRPQLMVQKGLDDNAPLPVKTIPAHFSAVGEATDDDVARVFGSEASDGGDRFLHVGSPLGMDSPVCLDLARFVERSNAVFGKTGTGKSFLTRLLLAGTIATGRAASLVFDMHGEYGYAVRQESGEGEGAFVKGLKDLFPTRVQLFTLDPQALRRRSQSADVELHLYADQVEPEDVLPLRETLNLNATATESTYGLKKQYGKNWLARLLQAEPSEVERMAEETGAHPGALSALKRKLDRLDGLPFFHTESSGGKRDAIDELFESLDRGRSVVLQFGRYKSLLVYLLVANVITRRLRDRYERKMEDYEATKSEADKPQQLLITIEEAHNFLGPETARETPFGKIAREMRKFFVSLLIVDQRPSGIDEEVLSQIGTKLVAQLNDEKDIAAALVGTPGASGLRQILASLDSKQQALLLGHAVPMPITIRTRDYGPEFFDDVRARLGGPVAETAGALQSEMGTLF</sequence>
<dbReference type="InterPro" id="IPR027417">
    <property type="entry name" value="P-loop_NTPase"/>
</dbReference>
<evidence type="ECO:0000313" key="3">
    <source>
        <dbReference type="Proteomes" id="UP000216339"/>
    </source>
</evidence>
<dbReference type="PANTHER" id="PTHR42957">
    <property type="entry name" value="HELICASE MJ1565-RELATED"/>
    <property type="match status" value="1"/>
</dbReference>
<evidence type="ECO:0000313" key="2">
    <source>
        <dbReference type="EMBL" id="PAP77383.1"/>
    </source>
</evidence>
<protein>
    <submittedName>
        <fullName evidence="2">ATPase</fullName>
    </submittedName>
</protein>
<dbReference type="Gene3D" id="3.40.50.300">
    <property type="entry name" value="P-loop containing nucleotide triphosphate hydrolases"/>
    <property type="match status" value="2"/>
</dbReference>
<proteinExistence type="predicted"/>
<dbReference type="PANTHER" id="PTHR42957:SF1">
    <property type="entry name" value="HELICASE MJ1565-RELATED"/>
    <property type="match status" value="1"/>
</dbReference>
<gene>
    <name evidence="2" type="ORF">BSZ37_13530</name>
</gene>
<feature type="domain" description="Helicase HerA central" evidence="1">
    <location>
        <begin position="142"/>
        <end position="383"/>
    </location>
</feature>
<reference evidence="2 3" key="1">
    <citation type="submission" date="2016-11" db="EMBL/GenBank/DDBJ databases">
        <title>Study of marine rhodopsin-containing bacteria.</title>
        <authorList>
            <person name="Yoshizawa S."/>
            <person name="Kumagai Y."/>
            <person name="Kogure K."/>
        </authorList>
    </citation>
    <scope>NUCLEOTIDE SEQUENCE [LARGE SCALE GENOMIC DNA]</scope>
    <source>
        <strain evidence="2 3">SAORIC-28</strain>
    </source>
</reference>
<dbReference type="InterPro" id="IPR008571">
    <property type="entry name" value="HerA-like"/>
</dbReference>
<dbReference type="OrthoDB" id="9806951at2"/>
<organism evidence="2 3">
    <name type="scientific">Rubrivirga marina</name>
    <dbReference type="NCBI Taxonomy" id="1196024"/>
    <lineage>
        <taxon>Bacteria</taxon>
        <taxon>Pseudomonadati</taxon>
        <taxon>Rhodothermota</taxon>
        <taxon>Rhodothermia</taxon>
        <taxon>Rhodothermales</taxon>
        <taxon>Rubricoccaceae</taxon>
        <taxon>Rubrivirga</taxon>
    </lineage>
</organism>
<comment type="caution">
    <text evidence="2">The sequence shown here is derived from an EMBL/GenBank/DDBJ whole genome shotgun (WGS) entry which is preliminary data.</text>
</comment>
<evidence type="ECO:0000259" key="1">
    <source>
        <dbReference type="Pfam" id="PF01935"/>
    </source>
</evidence>
<dbReference type="Proteomes" id="UP000216339">
    <property type="component" value="Unassembled WGS sequence"/>
</dbReference>
<name>A0A271J1P9_9BACT</name>
<dbReference type="Pfam" id="PF01935">
    <property type="entry name" value="DUF87"/>
    <property type="match status" value="1"/>
</dbReference>
<dbReference type="InterPro" id="IPR002789">
    <property type="entry name" value="HerA_central"/>
</dbReference>
<dbReference type="AlphaFoldDB" id="A0A271J1P9"/>